<accession>A0A4D6M6F5</accession>
<gene>
    <name evidence="1" type="ORF">DEO72_LG6g952</name>
</gene>
<organism evidence="1 2">
    <name type="scientific">Vigna unguiculata</name>
    <name type="common">Cowpea</name>
    <dbReference type="NCBI Taxonomy" id="3917"/>
    <lineage>
        <taxon>Eukaryota</taxon>
        <taxon>Viridiplantae</taxon>
        <taxon>Streptophyta</taxon>
        <taxon>Embryophyta</taxon>
        <taxon>Tracheophyta</taxon>
        <taxon>Spermatophyta</taxon>
        <taxon>Magnoliopsida</taxon>
        <taxon>eudicotyledons</taxon>
        <taxon>Gunneridae</taxon>
        <taxon>Pentapetalae</taxon>
        <taxon>rosids</taxon>
        <taxon>fabids</taxon>
        <taxon>Fabales</taxon>
        <taxon>Fabaceae</taxon>
        <taxon>Papilionoideae</taxon>
        <taxon>50 kb inversion clade</taxon>
        <taxon>NPAAA clade</taxon>
        <taxon>indigoferoid/millettioid clade</taxon>
        <taxon>Phaseoleae</taxon>
        <taxon>Vigna</taxon>
    </lineage>
</organism>
<reference evidence="1 2" key="1">
    <citation type="submission" date="2019-04" db="EMBL/GenBank/DDBJ databases">
        <title>An improved genome assembly and genetic linkage map for asparagus bean, Vigna unguiculata ssp. sesquipedialis.</title>
        <authorList>
            <person name="Xia Q."/>
            <person name="Zhang R."/>
            <person name="Dong Y."/>
        </authorList>
    </citation>
    <scope>NUCLEOTIDE SEQUENCE [LARGE SCALE GENOMIC DNA]</scope>
    <source>
        <tissue evidence="1">Leaf</tissue>
    </source>
</reference>
<evidence type="ECO:0000313" key="1">
    <source>
        <dbReference type="EMBL" id="QCD96250.1"/>
    </source>
</evidence>
<dbReference type="AlphaFoldDB" id="A0A4D6M6F5"/>
<dbReference type="Proteomes" id="UP000501690">
    <property type="component" value="Linkage Group LG6"/>
</dbReference>
<keyword evidence="2" id="KW-1185">Reference proteome</keyword>
<sequence>MDVKNNSWCIIDTTPDAREQSPGDRLLKTFTALCGACRQGMLCQVTDPETVGLSEDWRLTARVFRQVVCTGFTWQRLGYARR</sequence>
<proteinExistence type="predicted"/>
<dbReference type="EMBL" id="CP039350">
    <property type="protein sequence ID" value="QCD96250.1"/>
    <property type="molecule type" value="Genomic_DNA"/>
</dbReference>
<protein>
    <submittedName>
        <fullName evidence="1">Uncharacterized protein</fullName>
    </submittedName>
</protein>
<evidence type="ECO:0000313" key="2">
    <source>
        <dbReference type="Proteomes" id="UP000501690"/>
    </source>
</evidence>
<name>A0A4D6M6F5_VIGUN</name>